<evidence type="ECO:0000256" key="1">
    <source>
        <dbReference type="ARBA" id="ARBA00023015"/>
    </source>
</evidence>
<evidence type="ECO:0000313" key="5">
    <source>
        <dbReference type="Proteomes" id="UP001629230"/>
    </source>
</evidence>
<dbReference type="SUPFAM" id="SSF46689">
    <property type="entry name" value="Homeodomain-like"/>
    <property type="match status" value="1"/>
</dbReference>
<dbReference type="InterPro" id="IPR009057">
    <property type="entry name" value="Homeodomain-like_sf"/>
</dbReference>
<accession>A0ABW9B1L5</accession>
<keyword evidence="5" id="KW-1185">Reference proteome</keyword>
<reference evidence="4 5" key="1">
    <citation type="journal article" date="2024" name="Chem. Sci.">
        <title>Discovery of megapolipeptins by genome mining of a Burkholderiales bacteria collection.</title>
        <authorList>
            <person name="Paulo B.S."/>
            <person name="Recchia M.J.J."/>
            <person name="Lee S."/>
            <person name="Fergusson C.H."/>
            <person name="Romanowski S.B."/>
            <person name="Hernandez A."/>
            <person name="Krull N."/>
            <person name="Liu D.Y."/>
            <person name="Cavanagh H."/>
            <person name="Bos A."/>
            <person name="Gray C.A."/>
            <person name="Murphy B.T."/>
            <person name="Linington R.G."/>
            <person name="Eustaquio A.S."/>
        </authorList>
    </citation>
    <scope>NUCLEOTIDE SEQUENCE [LARGE SCALE GENOMIC DNA]</scope>
    <source>
        <strain evidence="4 5">RL17-350-BIC-A</strain>
    </source>
</reference>
<proteinExistence type="predicted"/>
<keyword evidence="2" id="KW-0804">Transcription</keyword>
<comment type="caution">
    <text evidence="4">The sequence shown here is derived from an EMBL/GenBank/DDBJ whole genome shotgun (WGS) entry which is preliminary data.</text>
</comment>
<evidence type="ECO:0000259" key="3">
    <source>
        <dbReference type="PROSITE" id="PS01124"/>
    </source>
</evidence>
<dbReference type="Proteomes" id="UP001629230">
    <property type="component" value="Unassembled WGS sequence"/>
</dbReference>
<dbReference type="PROSITE" id="PS01124">
    <property type="entry name" value="HTH_ARAC_FAMILY_2"/>
    <property type="match status" value="1"/>
</dbReference>
<dbReference type="InterPro" id="IPR018060">
    <property type="entry name" value="HTH_AraC"/>
</dbReference>
<gene>
    <name evidence="4" type="ORF">PQR57_37920</name>
</gene>
<feature type="domain" description="HTH araC/xylS-type" evidence="3">
    <location>
        <begin position="1"/>
        <end position="29"/>
    </location>
</feature>
<protein>
    <submittedName>
        <fullName evidence="4">AraC family transcriptional regulator</fullName>
    </submittedName>
</protein>
<name>A0ABW9B1L5_9BURK</name>
<dbReference type="EMBL" id="JAQQEZ010000046">
    <property type="protein sequence ID" value="MFM0006750.1"/>
    <property type="molecule type" value="Genomic_DNA"/>
</dbReference>
<evidence type="ECO:0000256" key="2">
    <source>
        <dbReference type="ARBA" id="ARBA00023163"/>
    </source>
</evidence>
<sequence>MSCGFRTQAHFTTVFKRFVGETPSCWRKKPNVDR</sequence>
<keyword evidence="1" id="KW-0805">Transcription regulation</keyword>
<evidence type="ECO:0000313" key="4">
    <source>
        <dbReference type="EMBL" id="MFM0006750.1"/>
    </source>
</evidence>
<organism evidence="4 5">
    <name type="scientific">Paraburkholderia dipogonis</name>
    <dbReference type="NCBI Taxonomy" id="1211383"/>
    <lineage>
        <taxon>Bacteria</taxon>
        <taxon>Pseudomonadati</taxon>
        <taxon>Pseudomonadota</taxon>
        <taxon>Betaproteobacteria</taxon>
        <taxon>Burkholderiales</taxon>
        <taxon>Burkholderiaceae</taxon>
        <taxon>Paraburkholderia</taxon>
    </lineage>
</organism>
<dbReference type="Gene3D" id="1.10.10.60">
    <property type="entry name" value="Homeodomain-like"/>
    <property type="match status" value="1"/>
</dbReference>